<comment type="caution">
    <text evidence="1">The sequence shown here is derived from an EMBL/GenBank/DDBJ whole genome shotgun (WGS) entry which is preliminary data.</text>
</comment>
<sequence length="62" mass="6885">MTHHIDRPAYTTVRTYVGRCCSAGVPAMGMPRQRTATGGRLFSAMAANDFRSPHFTDVNQNR</sequence>
<evidence type="ECO:0000313" key="1">
    <source>
        <dbReference type="EMBL" id="KAA0892124.1"/>
    </source>
</evidence>
<dbReference type="AlphaFoldDB" id="A0A5A9XH17"/>
<dbReference type="Proteomes" id="UP000324298">
    <property type="component" value="Unassembled WGS sequence"/>
</dbReference>
<organism evidence="1 2">
    <name type="scientific">Oryzomonas rubra</name>
    <dbReference type="NCBI Taxonomy" id="2509454"/>
    <lineage>
        <taxon>Bacteria</taxon>
        <taxon>Pseudomonadati</taxon>
        <taxon>Thermodesulfobacteriota</taxon>
        <taxon>Desulfuromonadia</taxon>
        <taxon>Geobacterales</taxon>
        <taxon>Geobacteraceae</taxon>
        <taxon>Oryzomonas</taxon>
    </lineage>
</organism>
<dbReference type="EMBL" id="SRSD01000004">
    <property type="protein sequence ID" value="KAA0892124.1"/>
    <property type="molecule type" value="Genomic_DNA"/>
</dbReference>
<reference evidence="1 2" key="1">
    <citation type="submission" date="2019-04" db="EMBL/GenBank/DDBJ databases">
        <title>Geobacter ruber sp. nov., ferric-reducing bacteria isolated from paddy soil.</title>
        <authorList>
            <person name="Xu Z."/>
            <person name="Masuda Y."/>
            <person name="Itoh H."/>
            <person name="Senoo K."/>
        </authorList>
    </citation>
    <scope>NUCLEOTIDE SEQUENCE [LARGE SCALE GENOMIC DNA]</scope>
    <source>
        <strain evidence="1 2">Red88</strain>
    </source>
</reference>
<keyword evidence="2" id="KW-1185">Reference proteome</keyword>
<accession>A0A5A9XH17</accession>
<protein>
    <submittedName>
        <fullName evidence="1">Uncharacterized protein</fullName>
    </submittedName>
</protein>
<dbReference type="RefSeq" id="WP_149307062.1">
    <property type="nucleotide sequence ID" value="NZ_SRSD01000004.1"/>
</dbReference>
<evidence type="ECO:0000313" key="2">
    <source>
        <dbReference type="Proteomes" id="UP000324298"/>
    </source>
</evidence>
<proteinExistence type="predicted"/>
<gene>
    <name evidence="1" type="ORF">ET418_07915</name>
</gene>
<name>A0A5A9XH17_9BACT</name>